<feature type="signal peptide" evidence="1">
    <location>
        <begin position="1"/>
        <end position="30"/>
    </location>
</feature>
<dbReference type="InterPro" id="IPR010496">
    <property type="entry name" value="AL/BT2_dom"/>
</dbReference>
<sequence length="208" mass="23517">MIFKPKLLEMMRKTCFVLLLFLGVSQLAQAQQAKLKKAFNGKNLKGWVVPENNIWWSVKEGVLFAKSDPEKTGSILWTKKNYNDFVIETEFLYGEGTVDTGIFLRTEKEQIQMGISGSLKRDMTGSPYIVGKGYPVEAEGVADILRPNEWNTIKIKAVDNVYTVWLNGHKVVTYTSDDVPEEGPIGLQLHPGRDMTTSFRNIRIGELD</sequence>
<dbReference type="STRING" id="192903.SAMN04488513_10987"/>
<gene>
    <name evidence="3" type="ORF">SAMN04488513_10987</name>
</gene>
<dbReference type="EMBL" id="FQYU01000009">
    <property type="protein sequence ID" value="SHJ80943.1"/>
    <property type="molecule type" value="Genomic_DNA"/>
</dbReference>
<evidence type="ECO:0000259" key="2">
    <source>
        <dbReference type="Pfam" id="PF06439"/>
    </source>
</evidence>
<dbReference type="Pfam" id="PF06439">
    <property type="entry name" value="3keto-disac_hyd"/>
    <property type="match status" value="1"/>
</dbReference>
<evidence type="ECO:0000313" key="3">
    <source>
        <dbReference type="EMBL" id="SHJ80943.1"/>
    </source>
</evidence>
<reference evidence="4" key="1">
    <citation type="submission" date="2016-11" db="EMBL/GenBank/DDBJ databases">
        <authorList>
            <person name="Varghese N."/>
            <person name="Submissions S."/>
        </authorList>
    </citation>
    <scope>NUCLEOTIDE SEQUENCE [LARGE SCALE GENOMIC DNA]</scope>
    <source>
        <strain evidence="4">DSM 19858</strain>
    </source>
</reference>
<name>A0A1M6MCD0_9FLAO</name>
<proteinExistence type="predicted"/>
<accession>A0A1M6MCD0</accession>
<feature type="chain" id="PRO_5012115996" description="3-keto-alpha-glucoside-1,2-lyase/3-keto-2-hydroxy-glucal hydratase domain-containing protein" evidence="1">
    <location>
        <begin position="31"/>
        <end position="208"/>
    </location>
</feature>
<dbReference type="Proteomes" id="UP000184543">
    <property type="component" value="Unassembled WGS sequence"/>
</dbReference>
<dbReference type="AlphaFoldDB" id="A0A1M6MCD0"/>
<evidence type="ECO:0000256" key="1">
    <source>
        <dbReference type="SAM" id="SignalP"/>
    </source>
</evidence>
<feature type="domain" description="3-keto-alpha-glucoside-1,2-lyase/3-keto-2-hydroxy-glucal hydratase" evidence="2">
    <location>
        <begin position="36"/>
        <end position="204"/>
    </location>
</feature>
<protein>
    <recommendedName>
        <fullName evidence="2">3-keto-alpha-glucoside-1,2-lyase/3-keto-2-hydroxy-glucal hydratase domain-containing protein</fullName>
    </recommendedName>
</protein>
<keyword evidence="1" id="KW-0732">Signal</keyword>
<dbReference type="Gene3D" id="2.60.120.560">
    <property type="entry name" value="Exo-inulinase, domain 1"/>
    <property type="match status" value="1"/>
</dbReference>
<organism evidence="3 4">
    <name type="scientific">Pseudozobellia thermophila</name>
    <dbReference type="NCBI Taxonomy" id="192903"/>
    <lineage>
        <taxon>Bacteria</taxon>
        <taxon>Pseudomonadati</taxon>
        <taxon>Bacteroidota</taxon>
        <taxon>Flavobacteriia</taxon>
        <taxon>Flavobacteriales</taxon>
        <taxon>Flavobacteriaceae</taxon>
        <taxon>Pseudozobellia</taxon>
    </lineage>
</organism>
<keyword evidence="4" id="KW-1185">Reference proteome</keyword>
<evidence type="ECO:0000313" key="4">
    <source>
        <dbReference type="Proteomes" id="UP000184543"/>
    </source>
</evidence>
<dbReference type="GO" id="GO:0016787">
    <property type="term" value="F:hydrolase activity"/>
    <property type="evidence" value="ECO:0007669"/>
    <property type="project" value="InterPro"/>
</dbReference>